<proteinExistence type="predicted"/>
<comment type="caution">
    <text evidence="8">The sequence shown here is derived from an EMBL/GenBank/DDBJ whole genome shotgun (WGS) entry which is preliminary data.</text>
</comment>
<dbReference type="PANTHER" id="PTHR43649:SF33">
    <property type="entry name" value="POLYGALACTURONAN_RHAMNOGALACTURONAN-BINDING PROTEIN YTCQ"/>
    <property type="match status" value="1"/>
</dbReference>
<keyword evidence="2 7" id="KW-0732">Signal</keyword>
<dbReference type="OrthoDB" id="1992988at2"/>
<dbReference type="InterPro" id="IPR050490">
    <property type="entry name" value="Bact_solute-bd_prot1"/>
</dbReference>
<keyword evidence="4" id="KW-0564">Palmitate</keyword>
<dbReference type="InterPro" id="IPR006059">
    <property type="entry name" value="SBP"/>
</dbReference>
<dbReference type="Pfam" id="PF01547">
    <property type="entry name" value="SBP_bac_1"/>
    <property type="match status" value="1"/>
</dbReference>
<keyword evidence="5" id="KW-0449">Lipoprotein</keyword>
<evidence type="ECO:0000256" key="6">
    <source>
        <dbReference type="SAM" id="MobiDB-lite"/>
    </source>
</evidence>
<evidence type="ECO:0000256" key="1">
    <source>
        <dbReference type="ARBA" id="ARBA00022475"/>
    </source>
</evidence>
<evidence type="ECO:0000256" key="5">
    <source>
        <dbReference type="ARBA" id="ARBA00023288"/>
    </source>
</evidence>
<dbReference type="SUPFAM" id="SSF53850">
    <property type="entry name" value="Periplasmic binding protein-like II"/>
    <property type="match status" value="1"/>
</dbReference>
<evidence type="ECO:0000256" key="2">
    <source>
        <dbReference type="ARBA" id="ARBA00022729"/>
    </source>
</evidence>
<protein>
    <submittedName>
        <fullName evidence="8">Extracellular solute-binding protein</fullName>
    </submittedName>
</protein>
<keyword evidence="3" id="KW-0472">Membrane</keyword>
<dbReference type="RefSeq" id="WP_161693708.1">
    <property type="nucleotide sequence ID" value="NZ_JAAAMU010000001.1"/>
</dbReference>
<evidence type="ECO:0000256" key="7">
    <source>
        <dbReference type="SAM" id="SignalP"/>
    </source>
</evidence>
<accession>A0A7X5BUS4</accession>
<feature type="region of interest" description="Disordered" evidence="6">
    <location>
        <begin position="28"/>
        <end position="51"/>
    </location>
</feature>
<dbReference type="Gene3D" id="3.40.190.10">
    <property type="entry name" value="Periplasmic binding protein-like II"/>
    <property type="match status" value="1"/>
</dbReference>
<reference evidence="8 9" key="1">
    <citation type="submission" date="2020-01" db="EMBL/GenBank/DDBJ databases">
        <title>Paenibacillus soybeanensis sp. nov. isolated from the nodules of soybean (Glycine max(L.) Merr).</title>
        <authorList>
            <person name="Wang H."/>
        </authorList>
    </citation>
    <scope>NUCLEOTIDE SEQUENCE [LARGE SCALE GENOMIC DNA]</scope>
    <source>
        <strain evidence="8 9">DSM 23054</strain>
    </source>
</reference>
<evidence type="ECO:0000313" key="9">
    <source>
        <dbReference type="Proteomes" id="UP000558113"/>
    </source>
</evidence>
<dbReference type="PANTHER" id="PTHR43649">
    <property type="entry name" value="ARABINOSE-BINDING PROTEIN-RELATED"/>
    <property type="match status" value="1"/>
</dbReference>
<feature type="chain" id="PRO_5038497359" evidence="7">
    <location>
        <begin position="30"/>
        <end position="479"/>
    </location>
</feature>
<dbReference type="AlphaFoldDB" id="A0A7X5BUS4"/>
<evidence type="ECO:0000313" key="8">
    <source>
        <dbReference type="EMBL" id="NBC67683.1"/>
    </source>
</evidence>
<sequence>MTTTKTQAWTWMGATASTLLLASALTACSSGGSGNSPGEAAEAAADTAEGDAAGKQTVTVSVFTEDRFLEEAAARFEQAHPDIDIEVRETVPTDTSGKNTIRIAGKDNGPAEEDIDKYVNAVGTALMSGKAADLISTNYLPVDRYLDKGMFADWTGIAGKDKDFNADAYYERVLKGLTSGKTWYAIPVGYSLDVLVGNKAAIKQAGGVDDKTWTWEQFIALCGQIASRTNADGTKPQVLGGMKPEELLGYLTKTVYDQLVTKEGKAASFDEKAFRGYLEQVKQLYDSGAVSDANLGRMQQVFMPMSMSAPMELAILPSMLGEGEGEVLQPPGSGKDEGLPFTSDLALALNDRSKVKPAAWEFVKFLLSEEMQASPAMMAFPVNQAAARTKLERFAEQQKSGGAKMMIKNKNGGEKQLMMTQEQIDSALKLLPSVGNYEGKDEKVLGIIKEESAAFFAGSKSAEAVAKAAANRITTYLNE</sequence>
<organism evidence="8 9">
    <name type="scientific">Paenibacillus sacheonensis</name>
    <dbReference type="NCBI Taxonomy" id="742054"/>
    <lineage>
        <taxon>Bacteria</taxon>
        <taxon>Bacillati</taxon>
        <taxon>Bacillota</taxon>
        <taxon>Bacilli</taxon>
        <taxon>Bacillales</taxon>
        <taxon>Paenibacillaceae</taxon>
        <taxon>Paenibacillus</taxon>
    </lineage>
</organism>
<evidence type="ECO:0000256" key="4">
    <source>
        <dbReference type="ARBA" id="ARBA00023139"/>
    </source>
</evidence>
<evidence type="ECO:0000256" key="3">
    <source>
        <dbReference type="ARBA" id="ARBA00023136"/>
    </source>
</evidence>
<keyword evidence="1" id="KW-1003">Cell membrane</keyword>
<feature type="signal peptide" evidence="7">
    <location>
        <begin position="1"/>
        <end position="29"/>
    </location>
</feature>
<dbReference type="PROSITE" id="PS51257">
    <property type="entry name" value="PROKAR_LIPOPROTEIN"/>
    <property type="match status" value="1"/>
</dbReference>
<dbReference type="EMBL" id="JAAAMU010000001">
    <property type="protein sequence ID" value="NBC67683.1"/>
    <property type="molecule type" value="Genomic_DNA"/>
</dbReference>
<gene>
    <name evidence="8" type="ORF">GT003_01595</name>
</gene>
<name>A0A7X5BUS4_9BACL</name>
<dbReference type="Proteomes" id="UP000558113">
    <property type="component" value="Unassembled WGS sequence"/>
</dbReference>
<keyword evidence="9" id="KW-1185">Reference proteome</keyword>